<reference evidence="5" key="1">
    <citation type="submission" date="2020-11" db="EMBL/GenBank/DDBJ databases">
        <authorList>
            <consortium name="DOE Joint Genome Institute"/>
            <person name="Ahrendt S."/>
            <person name="Riley R."/>
            <person name="Andreopoulos W."/>
            <person name="Labutti K."/>
            <person name="Pangilinan J."/>
            <person name="Ruiz-Duenas F.J."/>
            <person name="Barrasa J.M."/>
            <person name="Sanchez-Garcia M."/>
            <person name="Camarero S."/>
            <person name="Miyauchi S."/>
            <person name="Serrano A."/>
            <person name="Linde D."/>
            <person name="Babiker R."/>
            <person name="Drula E."/>
            <person name="Ayuso-Fernandez I."/>
            <person name="Pacheco R."/>
            <person name="Padilla G."/>
            <person name="Ferreira P."/>
            <person name="Barriuso J."/>
            <person name="Kellner H."/>
            <person name="Castanera R."/>
            <person name="Alfaro M."/>
            <person name="Ramirez L."/>
            <person name="Pisabarro A.G."/>
            <person name="Kuo A."/>
            <person name="Tritt A."/>
            <person name="Lipzen A."/>
            <person name="He G."/>
            <person name="Yan M."/>
            <person name="Ng V."/>
            <person name="Cullen D."/>
            <person name="Martin F."/>
            <person name="Rosso M.-N."/>
            <person name="Henrissat B."/>
            <person name="Hibbett D."/>
            <person name="Martinez A.T."/>
            <person name="Grigoriev I.V."/>
        </authorList>
    </citation>
    <scope>NUCLEOTIDE SEQUENCE</scope>
    <source>
        <strain evidence="5">CBS 247.69</strain>
    </source>
</reference>
<evidence type="ECO:0000313" key="5">
    <source>
        <dbReference type="EMBL" id="KAF9459355.1"/>
    </source>
</evidence>
<feature type="domain" description="UBA" evidence="2">
    <location>
        <begin position="1252"/>
        <end position="1294"/>
    </location>
</feature>
<dbReference type="OrthoDB" id="524326at2759"/>
<dbReference type="PROSITE" id="PS50031">
    <property type="entry name" value="EH"/>
    <property type="match status" value="3"/>
</dbReference>
<feature type="compositionally biased region" description="Low complexity" evidence="1">
    <location>
        <begin position="740"/>
        <end position="770"/>
    </location>
</feature>
<organism evidence="5 6">
    <name type="scientific">Collybia nuda</name>
    <dbReference type="NCBI Taxonomy" id="64659"/>
    <lineage>
        <taxon>Eukaryota</taxon>
        <taxon>Fungi</taxon>
        <taxon>Dikarya</taxon>
        <taxon>Basidiomycota</taxon>
        <taxon>Agaricomycotina</taxon>
        <taxon>Agaricomycetes</taxon>
        <taxon>Agaricomycetidae</taxon>
        <taxon>Agaricales</taxon>
        <taxon>Tricholomatineae</taxon>
        <taxon>Clitocybaceae</taxon>
        <taxon>Collybia</taxon>
    </lineage>
</organism>
<feature type="compositionally biased region" description="Polar residues" evidence="1">
    <location>
        <begin position="719"/>
        <end position="728"/>
    </location>
</feature>
<feature type="compositionally biased region" description="Low complexity" evidence="1">
    <location>
        <begin position="1133"/>
        <end position="1150"/>
    </location>
</feature>
<dbReference type="SMART" id="SM00027">
    <property type="entry name" value="EH"/>
    <property type="match status" value="3"/>
</dbReference>
<comment type="caution">
    <text evidence="5">The sequence shown here is derived from an EMBL/GenBank/DDBJ whole genome shotgun (WGS) entry which is preliminary data.</text>
</comment>
<dbReference type="GO" id="GO:0005737">
    <property type="term" value="C:cytoplasm"/>
    <property type="evidence" value="ECO:0007669"/>
    <property type="project" value="TreeGrafter"/>
</dbReference>
<dbReference type="PANTHER" id="PTHR11216:SF170">
    <property type="entry name" value="DYNAMIN ASSOCIATED PROTEIN 160, ISOFORM D"/>
    <property type="match status" value="1"/>
</dbReference>
<dbReference type="InterPro" id="IPR002048">
    <property type="entry name" value="EF_hand_dom"/>
</dbReference>
<dbReference type="Proteomes" id="UP000807353">
    <property type="component" value="Unassembled WGS sequence"/>
</dbReference>
<keyword evidence="6" id="KW-1185">Reference proteome</keyword>
<dbReference type="InterPro" id="IPR011992">
    <property type="entry name" value="EF-hand-dom_pair"/>
</dbReference>
<dbReference type="InterPro" id="IPR000261">
    <property type="entry name" value="EH_dom"/>
</dbReference>
<sequence length="1295" mass="138411">MSTKFSPTPAELALVSQIFVHSDPQKHGILTGDVAVRVFGGANLKPTVLGEIWSIADEDNNGFLPRKGVAIAIRLMGWAQKGEKITPALVNKPGPLPTIEGITVITQQNTGLSSPRSPPPGLPSFTPQDKAKFQALFMKSGPTNGLLSGEKSRDFFVKSGLSNEKLLQIWNLADTQDRGALDSTDFAIGMYFIQGLMSGQLSFIPTSLPPGLYQQAGGNPSSNHGSVRSHMTGQSGSFSPMAAVFPQSQNRGNVQPQYTGQAQLQSEYTGFSNTQPKPPVLPARPATSGLNSSPFTAQRNGHVPQWDVTPAEKANSDRFFDDLDTQQRGFIEGEVAVPFMLKSNLPGEVLAQVWDLADINNDGRLTRDGFAVAMYLIQKILAGNEMPSTLPPSLVPPSMRANATSPFSPVTQQAVPETPKDLLWDDIPPTTTVPSHQTGPTPSTFPLASTSSSQTRDPFSSTTFSPTSHQDLLGDDDDISRSSPPLHDQSAEIGNAQNQLNSTNRSLDAAKQERLAIEQTLANQASQLSALQTQLSSAKAAYETETKLLATLKDRHSGQIADMQKSREELIRAESDLSAVRVEKSEIEGAFLRDKEEARELHRRMVETNQHVETLKLEVEKAKKDAKQQKGLLAIARKQLSTKEAEKAKVEKELEETNIEVASVVKDKDIAETELTQLSTNHLTTVKDLDKDLDQGLSSDPLTFAADQPLPSSPDPSTPAGSSKSNNPFDRLTKSPGQSPPLFQSPFLPFSGASVPTPSTNGTTTDTSSNALVFDPFGFSQAFDTDRPLQDSLPNASPIISTSRTSTPKPVDIDTSKTLHTPSPSSPGENDHFVTPPMTANIRTPQFSPSPPNLVGAVAAAEFPALDDAASHFPDIEGEISNNQSSTAHTETDLNAELKELDIDDSDSDIDSDGEVPLADLVKGKGKVVESQPANIPTTENAEAPNLSFDNIFGVTSPTGGVVSSEPFSDNGDLGIITATTSQNKSSGVSTTSTITSEARTPSIAGVNTFDEAMGLIPSSTAPNNAQHFTFDSGFEDNFDFASATETSFPPAPAITNTGGKNNGFDGVFETPPRNGASVIPVGAFQGESPRSEVPVKSEPPKPTFEEAFSGFDSEPILNLQGSFSLPTKQEIPNNHSSTNSPTQTTSPLPAGSVSPKIEPASPRAVPPRPASPSPRAKSPPPRMASPKPRLSNSSSKDTPEKTEEPAARRSKLSIRLPFGKKKKQQHQEPLPIPPSHLLTPTVEEIRSISPAVDDDVEAVKQLTAMGFSRTQAVNALEKYGYDVQKALNSLLGAP</sequence>
<dbReference type="InterPro" id="IPR015940">
    <property type="entry name" value="UBA"/>
</dbReference>
<feature type="domain" description="EF-hand" evidence="4">
    <location>
        <begin position="345"/>
        <end position="380"/>
    </location>
</feature>
<evidence type="ECO:0000259" key="2">
    <source>
        <dbReference type="PROSITE" id="PS50030"/>
    </source>
</evidence>
<dbReference type="PROSITE" id="PS50222">
    <property type="entry name" value="EF_HAND_2"/>
    <property type="match status" value="1"/>
</dbReference>
<dbReference type="Pfam" id="PF12763">
    <property type="entry name" value="EH"/>
    <property type="match status" value="3"/>
</dbReference>
<evidence type="ECO:0000259" key="3">
    <source>
        <dbReference type="PROSITE" id="PS50031"/>
    </source>
</evidence>
<dbReference type="GO" id="GO:0005886">
    <property type="term" value="C:plasma membrane"/>
    <property type="evidence" value="ECO:0007669"/>
    <property type="project" value="TreeGrafter"/>
</dbReference>
<dbReference type="EMBL" id="MU150318">
    <property type="protein sequence ID" value="KAF9459355.1"/>
    <property type="molecule type" value="Genomic_DNA"/>
</dbReference>
<feature type="region of interest" description="Disordered" evidence="1">
    <location>
        <begin position="214"/>
        <end position="243"/>
    </location>
</feature>
<evidence type="ECO:0000256" key="1">
    <source>
        <dbReference type="SAM" id="MobiDB-lite"/>
    </source>
</evidence>
<feature type="compositionally biased region" description="Basic residues" evidence="1">
    <location>
        <begin position="1209"/>
        <end position="1225"/>
    </location>
</feature>
<gene>
    <name evidence="5" type="ORF">BDZ94DRAFT_1268459</name>
</gene>
<feature type="compositionally biased region" description="Polar residues" evidence="1">
    <location>
        <begin position="288"/>
        <end position="299"/>
    </location>
</feature>
<dbReference type="SUPFAM" id="SSF47473">
    <property type="entry name" value="EF-hand"/>
    <property type="match status" value="3"/>
</dbReference>
<feature type="region of interest" description="Disordered" evidence="1">
    <location>
        <begin position="420"/>
        <end position="501"/>
    </location>
</feature>
<dbReference type="SMART" id="SM00165">
    <property type="entry name" value="UBA"/>
    <property type="match status" value="1"/>
</dbReference>
<dbReference type="CDD" id="cd14270">
    <property type="entry name" value="UBA"/>
    <property type="match status" value="1"/>
</dbReference>
<feature type="compositionally biased region" description="Polar residues" evidence="1">
    <location>
        <begin position="429"/>
        <end position="457"/>
    </location>
</feature>
<accession>A0A9P6CEN7</accession>
<feature type="compositionally biased region" description="Polar residues" evidence="1">
    <location>
        <begin position="216"/>
        <end position="238"/>
    </location>
</feature>
<feature type="compositionally biased region" description="Pro residues" evidence="1">
    <location>
        <begin position="1165"/>
        <end position="1184"/>
    </location>
</feature>
<dbReference type="GO" id="GO:0006897">
    <property type="term" value="P:endocytosis"/>
    <property type="evidence" value="ECO:0007669"/>
    <property type="project" value="TreeGrafter"/>
</dbReference>
<dbReference type="PROSITE" id="PS50030">
    <property type="entry name" value="UBA"/>
    <property type="match status" value="1"/>
</dbReference>
<feature type="region of interest" description="Disordered" evidence="1">
    <location>
        <begin position="269"/>
        <end position="304"/>
    </location>
</feature>
<protein>
    <submittedName>
        <fullName evidence="5">Uncharacterized protein</fullName>
    </submittedName>
</protein>
<dbReference type="SUPFAM" id="SSF46934">
    <property type="entry name" value="UBA-like"/>
    <property type="match status" value="1"/>
</dbReference>
<feature type="region of interest" description="Disordered" evidence="1">
    <location>
        <begin position="697"/>
        <end position="848"/>
    </location>
</feature>
<feature type="domain" description="EH" evidence="3">
    <location>
        <begin position="11"/>
        <end position="98"/>
    </location>
</feature>
<feature type="domain" description="EH" evidence="3">
    <location>
        <begin position="129"/>
        <end position="219"/>
    </location>
</feature>
<feature type="region of interest" description="Disordered" evidence="1">
    <location>
        <begin position="1126"/>
        <end position="1239"/>
    </location>
</feature>
<evidence type="ECO:0000313" key="6">
    <source>
        <dbReference type="Proteomes" id="UP000807353"/>
    </source>
</evidence>
<feature type="compositionally biased region" description="Low complexity" evidence="1">
    <location>
        <begin position="797"/>
        <end position="808"/>
    </location>
</feature>
<feature type="domain" description="EH" evidence="3">
    <location>
        <begin position="312"/>
        <end position="401"/>
    </location>
</feature>
<feature type="region of interest" description="Disordered" evidence="1">
    <location>
        <begin position="1072"/>
        <end position="1109"/>
    </location>
</feature>
<dbReference type="GO" id="GO:0005509">
    <property type="term" value="F:calcium ion binding"/>
    <property type="evidence" value="ECO:0007669"/>
    <property type="project" value="InterPro"/>
</dbReference>
<feature type="compositionally biased region" description="Basic and acidic residues" evidence="1">
    <location>
        <begin position="1090"/>
        <end position="1100"/>
    </location>
</feature>
<dbReference type="CDD" id="cd00052">
    <property type="entry name" value="EH"/>
    <property type="match status" value="2"/>
</dbReference>
<dbReference type="Gene3D" id="1.10.8.10">
    <property type="entry name" value="DNA helicase RuvA subunit, C-terminal domain"/>
    <property type="match status" value="1"/>
</dbReference>
<name>A0A9P6CEN7_9AGAR</name>
<feature type="compositionally biased region" description="Low complexity" evidence="1">
    <location>
        <begin position="458"/>
        <end position="468"/>
    </location>
</feature>
<feature type="compositionally biased region" description="Polar residues" evidence="1">
    <location>
        <begin position="818"/>
        <end position="828"/>
    </location>
</feature>
<feature type="compositionally biased region" description="Basic and acidic residues" evidence="1">
    <location>
        <begin position="1198"/>
        <end position="1208"/>
    </location>
</feature>
<dbReference type="InterPro" id="IPR009060">
    <property type="entry name" value="UBA-like_sf"/>
</dbReference>
<dbReference type="Pfam" id="PF00627">
    <property type="entry name" value="UBA"/>
    <property type="match status" value="1"/>
</dbReference>
<proteinExistence type="predicted"/>
<dbReference type="PANTHER" id="PTHR11216">
    <property type="entry name" value="EH DOMAIN"/>
    <property type="match status" value="1"/>
</dbReference>
<dbReference type="Gene3D" id="1.10.238.10">
    <property type="entry name" value="EF-hand"/>
    <property type="match status" value="3"/>
</dbReference>
<dbReference type="GO" id="GO:0016197">
    <property type="term" value="P:endosomal transport"/>
    <property type="evidence" value="ECO:0007669"/>
    <property type="project" value="TreeGrafter"/>
</dbReference>
<evidence type="ECO:0000259" key="4">
    <source>
        <dbReference type="PROSITE" id="PS50222"/>
    </source>
</evidence>